<proteinExistence type="predicted"/>
<dbReference type="Proteomes" id="UP000887159">
    <property type="component" value="Unassembled WGS sequence"/>
</dbReference>
<dbReference type="AlphaFoldDB" id="A0A8X6W2G8"/>
<dbReference type="EMBL" id="BMAU01021376">
    <property type="protein sequence ID" value="GFY26691.1"/>
    <property type="molecule type" value="Genomic_DNA"/>
</dbReference>
<reference evidence="2" key="1">
    <citation type="submission" date="2020-08" db="EMBL/GenBank/DDBJ databases">
        <title>Multicomponent nature underlies the extraordinary mechanical properties of spider dragline silk.</title>
        <authorList>
            <person name="Kono N."/>
            <person name="Nakamura H."/>
            <person name="Mori M."/>
            <person name="Yoshida Y."/>
            <person name="Ohtoshi R."/>
            <person name="Malay A.D."/>
            <person name="Moran D.A.P."/>
            <person name="Tomita M."/>
            <person name="Numata K."/>
            <person name="Arakawa K."/>
        </authorList>
    </citation>
    <scope>NUCLEOTIDE SEQUENCE</scope>
</reference>
<keyword evidence="3" id="KW-1185">Reference proteome</keyword>
<evidence type="ECO:0000313" key="3">
    <source>
        <dbReference type="Proteomes" id="UP000887159"/>
    </source>
</evidence>
<evidence type="ECO:0000313" key="2">
    <source>
        <dbReference type="EMBL" id="GFY26691.1"/>
    </source>
</evidence>
<evidence type="ECO:0000256" key="1">
    <source>
        <dbReference type="SAM" id="MobiDB-lite"/>
    </source>
</evidence>
<feature type="region of interest" description="Disordered" evidence="1">
    <location>
        <begin position="82"/>
        <end position="111"/>
    </location>
</feature>
<comment type="caution">
    <text evidence="2">The sequence shown here is derived from an EMBL/GenBank/DDBJ whole genome shotgun (WGS) entry which is preliminary data.</text>
</comment>
<protein>
    <submittedName>
        <fullName evidence="2">Uncharacterized protein</fullName>
    </submittedName>
</protein>
<accession>A0A8X6W2G8</accession>
<organism evidence="2 3">
    <name type="scientific">Trichonephila clavipes</name>
    <name type="common">Golden silk orbweaver</name>
    <name type="synonym">Nephila clavipes</name>
    <dbReference type="NCBI Taxonomy" id="2585209"/>
    <lineage>
        <taxon>Eukaryota</taxon>
        <taxon>Metazoa</taxon>
        <taxon>Ecdysozoa</taxon>
        <taxon>Arthropoda</taxon>
        <taxon>Chelicerata</taxon>
        <taxon>Arachnida</taxon>
        <taxon>Araneae</taxon>
        <taxon>Araneomorphae</taxon>
        <taxon>Entelegynae</taxon>
        <taxon>Araneoidea</taxon>
        <taxon>Nephilidae</taxon>
        <taxon>Trichonephila</taxon>
    </lineage>
</organism>
<gene>
    <name evidence="2" type="ORF">TNCV_2880191</name>
</gene>
<sequence>MKDKWKNINIQYYYYYLFNARAWLFDHLTPSLPVSTDDVISRVFIESSASEKVTIHSGIAAEWAGQVSSFVKPVEKRCAAFHSRQESITSESPTPEENTSMPISGYEPDPPRLQAEAYIYHTG</sequence>
<name>A0A8X6W2G8_TRICX</name>
<feature type="compositionally biased region" description="Low complexity" evidence="1">
    <location>
        <begin position="86"/>
        <end position="102"/>
    </location>
</feature>